<evidence type="ECO:0000256" key="7">
    <source>
        <dbReference type="ARBA" id="ARBA00022685"/>
    </source>
</evidence>
<accession>A0AAE0M3D4</accession>
<keyword evidence="13" id="KW-0865">Zymogen</keyword>
<evidence type="ECO:0000256" key="1">
    <source>
        <dbReference type="ARBA" id="ARBA00001187"/>
    </source>
</evidence>
<gene>
    <name evidence="18" type="ORF">B0T19DRAFT_469492</name>
</gene>
<evidence type="ECO:0000256" key="11">
    <source>
        <dbReference type="ARBA" id="ARBA00022833"/>
    </source>
</evidence>
<dbReference type="Gene3D" id="2.60.40.2970">
    <property type="match status" value="1"/>
</dbReference>
<dbReference type="InterPro" id="IPR050414">
    <property type="entry name" value="Fungal_M35_metalloproteases"/>
</dbReference>
<dbReference type="InterPro" id="IPR001384">
    <property type="entry name" value="Peptidase_M35"/>
</dbReference>
<keyword evidence="11 15" id="KW-0862">Zinc</keyword>
<evidence type="ECO:0000313" key="18">
    <source>
        <dbReference type="EMBL" id="KAK3317717.1"/>
    </source>
</evidence>
<feature type="signal peptide" evidence="16">
    <location>
        <begin position="1"/>
        <end position="17"/>
    </location>
</feature>
<sequence>MISNIVTVAALAGTALASCPLSVEIVGANHHVAQVAVTNTGNETVTVFKGNTVLSEHATKDLIVSDAAGKEIPFEGVFVNYKRSDLPASAFQTFAPGETITVSVNAARSHKLAGVKSAKVTAIQGFRYALGATPPATLKEMATCADITSGTVTISPDQSKVADEHITKRAGVVVPRSSRINKRSITYHSCTSAQTTSLQTSVSHTISMASAAYTAANTALYYYTTWFKSTSTETKVRSIYNKVTGVQTTSPTISCTDTYSDCTDGTALLYTIPSANYIVPCPSNGFWGFPEYATTCADDDYDRAGSILHEVTHLYGTDDYAYGQTAAKALSATQAAANADTYEIYAGSVRLGGCSS</sequence>
<keyword evidence="12" id="KW-0482">Metalloprotease</keyword>
<evidence type="ECO:0000259" key="17">
    <source>
        <dbReference type="SMART" id="SM01351"/>
    </source>
</evidence>
<reference evidence="18" key="2">
    <citation type="submission" date="2023-06" db="EMBL/GenBank/DDBJ databases">
        <authorList>
            <consortium name="Lawrence Berkeley National Laboratory"/>
            <person name="Haridas S."/>
            <person name="Hensen N."/>
            <person name="Bonometti L."/>
            <person name="Westerberg I."/>
            <person name="Brannstrom I.O."/>
            <person name="Guillou S."/>
            <person name="Cros-Aarteil S."/>
            <person name="Calhoun S."/>
            <person name="Kuo A."/>
            <person name="Mondo S."/>
            <person name="Pangilinan J."/>
            <person name="Riley R."/>
            <person name="Labutti K."/>
            <person name="Andreopoulos B."/>
            <person name="Lipzen A."/>
            <person name="Chen C."/>
            <person name="Yanf M."/>
            <person name="Daum C."/>
            <person name="Ng V."/>
            <person name="Clum A."/>
            <person name="Steindorff A."/>
            <person name="Ohm R."/>
            <person name="Martin F."/>
            <person name="Silar P."/>
            <person name="Natvig D."/>
            <person name="Lalanne C."/>
            <person name="Gautier V."/>
            <person name="Ament-Velasquez S.L."/>
            <person name="Kruys A."/>
            <person name="Hutchinson M.I."/>
            <person name="Powell A.J."/>
            <person name="Barry K."/>
            <person name="Miller A.N."/>
            <person name="Grigoriev I.V."/>
            <person name="Debuchy R."/>
            <person name="Gladieux P."/>
            <person name="Thoren M.H."/>
            <person name="Johannesson H."/>
        </authorList>
    </citation>
    <scope>NUCLEOTIDE SEQUENCE</scope>
    <source>
        <strain evidence="18">SMH4131-1</strain>
    </source>
</reference>
<dbReference type="Proteomes" id="UP001286456">
    <property type="component" value="Unassembled WGS sequence"/>
</dbReference>
<evidence type="ECO:0000256" key="3">
    <source>
        <dbReference type="ARBA" id="ARBA00010279"/>
    </source>
</evidence>
<dbReference type="GO" id="GO:0046872">
    <property type="term" value="F:metal ion binding"/>
    <property type="evidence" value="ECO:0007669"/>
    <property type="project" value="UniProtKB-KW"/>
</dbReference>
<evidence type="ECO:0000256" key="15">
    <source>
        <dbReference type="PIRSR" id="PIRSR601384-2"/>
    </source>
</evidence>
<evidence type="ECO:0000256" key="4">
    <source>
        <dbReference type="ARBA" id="ARBA00012431"/>
    </source>
</evidence>
<feature type="active site" evidence="14">
    <location>
        <position position="310"/>
    </location>
</feature>
<comment type="catalytic activity">
    <reaction evidence="1">
        <text>Preferential cleavage of bonds with hydrophobic residues in P1'. Also 3-Asn-|-Gln-4 and 8-Gly-|-Ser-9 bonds in insulin B chain.</text>
        <dbReference type="EC" id="3.4.24.39"/>
    </reaction>
</comment>
<evidence type="ECO:0000256" key="8">
    <source>
        <dbReference type="ARBA" id="ARBA00022723"/>
    </source>
</evidence>
<dbReference type="CDD" id="cd11008">
    <property type="entry name" value="M35_deuterolysin_like"/>
    <property type="match status" value="1"/>
</dbReference>
<organism evidence="18 19">
    <name type="scientific">Cercophora scortea</name>
    <dbReference type="NCBI Taxonomy" id="314031"/>
    <lineage>
        <taxon>Eukaryota</taxon>
        <taxon>Fungi</taxon>
        <taxon>Dikarya</taxon>
        <taxon>Ascomycota</taxon>
        <taxon>Pezizomycotina</taxon>
        <taxon>Sordariomycetes</taxon>
        <taxon>Sordariomycetidae</taxon>
        <taxon>Sordariales</taxon>
        <taxon>Lasiosphaeriaceae</taxon>
        <taxon>Cercophora</taxon>
    </lineage>
</organism>
<feature type="binding site" evidence="15">
    <location>
        <position position="319"/>
    </location>
    <ligand>
        <name>Zn(2+)</name>
        <dbReference type="ChEBI" id="CHEBI:29105"/>
        <note>catalytic</note>
    </ligand>
</feature>
<evidence type="ECO:0000256" key="5">
    <source>
        <dbReference type="ARBA" id="ARBA00022525"/>
    </source>
</evidence>
<protein>
    <recommendedName>
        <fullName evidence="4">deuterolysin</fullName>
        <ecNumber evidence="4">3.4.24.39</ecNumber>
    </recommendedName>
</protein>
<keyword evidence="19" id="KW-1185">Reference proteome</keyword>
<evidence type="ECO:0000256" key="6">
    <source>
        <dbReference type="ARBA" id="ARBA00022670"/>
    </source>
</evidence>
<keyword evidence="9 16" id="KW-0732">Signal</keyword>
<dbReference type="SUPFAM" id="SSF55486">
    <property type="entry name" value="Metalloproteases ('zincins'), catalytic domain"/>
    <property type="match status" value="1"/>
</dbReference>
<dbReference type="SMART" id="SM01351">
    <property type="entry name" value="Aspzincin_M35"/>
    <property type="match status" value="1"/>
</dbReference>
<comment type="similarity">
    <text evidence="3">Belongs to the peptidase M35 family.</text>
</comment>
<evidence type="ECO:0000256" key="16">
    <source>
        <dbReference type="SAM" id="SignalP"/>
    </source>
</evidence>
<dbReference type="GO" id="GO:0005576">
    <property type="term" value="C:extracellular region"/>
    <property type="evidence" value="ECO:0007669"/>
    <property type="project" value="UniProtKB-SubCell"/>
</dbReference>
<evidence type="ECO:0000256" key="14">
    <source>
        <dbReference type="PIRSR" id="PIRSR601384-1"/>
    </source>
</evidence>
<evidence type="ECO:0000256" key="13">
    <source>
        <dbReference type="ARBA" id="ARBA00023145"/>
    </source>
</evidence>
<reference evidence="18" key="1">
    <citation type="journal article" date="2023" name="Mol. Phylogenet. Evol.">
        <title>Genome-scale phylogeny and comparative genomics of the fungal order Sordariales.</title>
        <authorList>
            <person name="Hensen N."/>
            <person name="Bonometti L."/>
            <person name="Westerberg I."/>
            <person name="Brannstrom I.O."/>
            <person name="Guillou S."/>
            <person name="Cros-Aarteil S."/>
            <person name="Calhoun S."/>
            <person name="Haridas S."/>
            <person name="Kuo A."/>
            <person name="Mondo S."/>
            <person name="Pangilinan J."/>
            <person name="Riley R."/>
            <person name="LaButti K."/>
            <person name="Andreopoulos B."/>
            <person name="Lipzen A."/>
            <person name="Chen C."/>
            <person name="Yan M."/>
            <person name="Daum C."/>
            <person name="Ng V."/>
            <person name="Clum A."/>
            <person name="Steindorff A."/>
            <person name="Ohm R.A."/>
            <person name="Martin F."/>
            <person name="Silar P."/>
            <person name="Natvig D.O."/>
            <person name="Lalanne C."/>
            <person name="Gautier V."/>
            <person name="Ament-Velasquez S.L."/>
            <person name="Kruys A."/>
            <person name="Hutchinson M.I."/>
            <person name="Powell A.J."/>
            <person name="Barry K."/>
            <person name="Miller A.N."/>
            <person name="Grigoriev I.V."/>
            <person name="Debuchy R."/>
            <person name="Gladieux P."/>
            <person name="Hiltunen Thoren M."/>
            <person name="Johannesson H."/>
        </authorList>
    </citation>
    <scope>NUCLEOTIDE SEQUENCE</scope>
    <source>
        <strain evidence="18">SMH4131-1</strain>
    </source>
</reference>
<evidence type="ECO:0000256" key="10">
    <source>
        <dbReference type="ARBA" id="ARBA00022801"/>
    </source>
</evidence>
<feature type="binding site" evidence="15">
    <location>
        <position position="309"/>
    </location>
    <ligand>
        <name>Zn(2+)</name>
        <dbReference type="ChEBI" id="CHEBI:29105"/>
        <note>catalytic</note>
    </ligand>
</feature>
<evidence type="ECO:0000256" key="2">
    <source>
        <dbReference type="ARBA" id="ARBA00004613"/>
    </source>
</evidence>
<feature type="domain" description="Lysine-specific metallo-endopeptidase" evidence="17">
    <location>
        <begin position="212"/>
        <end position="347"/>
    </location>
</feature>
<keyword evidence="8 15" id="KW-0479">Metal-binding</keyword>
<dbReference type="Gene3D" id="3.40.390.10">
    <property type="entry name" value="Collagenase (Catalytic Domain)"/>
    <property type="match status" value="1"/>
</dbReference>
<evidence type="ECO:0000256" key="9">
    <source>
        <dbReference type="ARBA" id="ARBA00022729"/>
    </source>
</evidence>
<dbReference type="EMBL" id="JAUEPO010000007">
    <property type="protein sequence ID" value="KAK3317717.1"/>
    <property type="molecule type" value="Genomic_DNA"/>
</dbReference>
<keyword evidence="5" id="KW-0964">Secreted</keyword>
<feature type="chain" id="PRO_5042071165" description="deuterolysin" evidence="16">
    <location>
        <begin position="18"/>
        <end position="356"/>
    </location>
</feature>
<keyword evidence="6" id="KW-0645">Protease</keyword>
<dbReference type="AlphaFoldDB" id="A0AAE0M3D4"/>
<keyword evidence="7" id="KW-0165">Cleavage on pair of basic residues</keyword>
<feature type="binding site" evidence="15">
    <location>
        <position position="313"/>
    </location>
    <ligand>
        <name>Zn(2+)</name>
        <dbReference type="ChEBI" id="CHEBI:29105"/>
        <note>catalytic</note>
    </ligand>
</feature>
<dbReference type="GO" id="GO:0006508">
    <property type="term" value="P:proteolysis"/>
    <property type="evidence" value="ECO:0007669"/>
    <property type="project" value="UniProtKB-KW"/>
</dbReference>
<evidence type="ECO:0000256" key="12">
    <source>
        <dbReference type="ARBA" id="ARBA00023049"/>
    </source>
</evidence>
<dbReference type="PANTHER" id="PTHR37016">
    <property type="match status" value="1"/>
</dbReference>
<keyword evidence="10" id="KW-0378">Hydrolase</keyword>
<evidence type="ECO:0000313" key="19">
    <source>
        <dbReference type="Proteomes" id="UP001286456"/>
    </source>
</evidence>
<name>A0AAE0M3D4_9PEZI</name>
<dbReference type="GO" id="GO:0004222">
    <property type="term" value="F:metalloendopeptidase activity"/>
    <property type="evidence" value="ECO:0007669"/>
    <property type="project" value="InterPro"/>
</dbReference>
<comment type="cofactor">
    <cofactor evidence="15">
        <name>Zn(2+)</name>
        <dbReference type="ChEBI" id="CHEBI:29105"/>
    </cofactor>
    <text evidence="15">Binds 1 zinc ion per subunit.</text>
</comment>
<dbReference type="InterPro" id="IPR024079">
    <property type="entry name" value="MetalloPept_cat_dom_sf"/>
</dbReference>
<proteinExistence type="inferred from homology"/>
<comment type="subcellular location">
    <subcellularLocation>
        <location evidence="2">Secreted</location>
    </subcellularLocation>
</comment>
<dbReference type="PRINTS" id="PR00768">
    <property type="entry name" value="DEUTEROLYSIN"/>
</dbReference>
<dbReference type="PANTHER" id="PTHR37016:SF5">
    <property type="entry name" value="DEUTEROLYSIN"/>
    <property type="match status" value="1"/>
</dbReference>
<dbReference type="InterPro" id="IPR029463">
    <property type="entry name" value="Lys_MEP"/>
</dbReference>
<comment type="caution">
    <text evidence="18">The sequence shown here is derived from an EMBL/GenBank/DDBJ whole genome shotgun (WGS) entry which is preliminary data.</text>
</comment>
<dbReference type="Pfam" id="PF14521">
    <property type="entry name" value="Aspzincin_M35"/>
    <property type="match status" value="1"/>
</dbReference>
<dbReference type="EC" id="3.4.24.39" evidence="4"/>